<name>A0ABQ7EAH7_BRACR</name>
<dbReference type="EMBL" id="QGKV02000299">
    <property type="protein sequence ID" value="KAF3593726.1"/>
    <property type="molecule type" value="Genomic_DNA"/>
</dbReference>
<gene>
    <name evidence="1" type="ORF">DY000_02022662</name>
</gene>
<comment type="caution">
    <text evidence="1">The sequence shown here is derived from an EMBL/GenBank/DDBJ whole genome shotgun (WGS) entry which is preliminary data.</text>
</comment>
<accession>A0ABQ7EAH7</accession>
<evidence type="ECO:0000313" key="2">
    <source>
        <dbReference type="Proteomes" id="UP000266723"/>
    </source>
</evidence>
<organism evidence="1 2">
    <name type="scientific">Brassica cretica</name>
    <name type="common">Mustard</name>
    <dbReference type="NCBI Taxonomy" id="69181"/>
    <lineage>
        <taxon>Eukaryota</taxon>
        <taxon>Viridiplantae</taxon>
        <taxon>Streptophyta</taxon>
        <taxon>Embryophyta</taxon>
        <taxon>Tracheophyta</taxon>
        <taxon>Spermatophyta</taxon>
        <taxon>Magnoliopsida</taxon>
        <taxon>eudicotyledons</taxon>
        <taxon>Gunneridae</taxon>
        <taxon>Pentapetalae</taxon>
        <taxon>rosids</taxon>
        <taxon>malvids</taxon>
        <taxon>Brassicales</taxon>
        <taxon>Brassicaceae</taxon>
        <taxon>Brassiceae</taxon>
        <taxon>Brassica</taxon>
    </lineage>
</organism>
<dbReference type="Proteomes" id="UP000266723">
    <property type="component" value="Unassembled WGS sequence"/>
</dbReference>
<evidence type="ECO:0000313" key="1">
    <source>
        <dbReference type="EMBL" id="KAF3593726.1"/>
    </source>
</evidence>
<keyword evidence="2" id="KW-1185">Reference proteome</keyword>
<protein>
    <submittedName>
        <fullName evidence="1">Uncharacterized protein</fullName>
    </submittedName>
</protein>
<proteinExistence type="predicted"/>
<sequence length="79" mass="8764">MLEFLFTVLPGPPSSPPTNFSHARAQAVAVCLLLRREIIRTTSSSTSFFEPQPSSIAVCLLLRHESTRSSFPLHVVLRN</sequence>
<reference evidence="1 2" key="1">
    <citation type="journal article" date="2020" name="BMC Genomics">
        <title>Intraspecific diversification of the crop wild relative Brassica cretica Lam. using demographic model selection.</title>
        <authorList>
            <person name="Kioukis A."/>
            <person name="Michalopoulou V.A."/>
            <person name="Briers L."/>
            <person name="Pirintsos S."/>
            <person name="Studholme D.J."/>
            <person name="Pavlidis P."/>
            <person name="Sarris P.F."/>
        </authorList>
    </citation>
    <scope>NUCLEOTIDE SEQUENCE [LARGE SCALE GENOMIC DNA]</scope>
    <source>
        <strain evidence="2">cv. PFS-1207/04</strain>
    </source>
</reference>